<dbReference type="AlphaFoldDB" id="A0A0R1RP76"/>
<evidence type="ECO:0000313" key="4">
    <source>
        <dbReference type="Proteomes" id="UP000051697"/>
    </source>
</evidence>
<keyword evidence="1 3" id="KW-0808">Transferase</keyword>
<sequence>MNIGLIIAGGSGQRMGQNVPKQFLNVNDVPIIIYTLQAFQKNEDVDVIAVVCKEGWEHVLSAYAKQFNINKLKHIFKAGSNGQESIKNGIFGLNDYYSRKDIVLVHDAIRPMVSQKIISDCLKVTKKFGNGIASIPTMEAVLQTKDGIQSSISVPREELKRTQTPQGFSLGTIIDMHKEAHKCGITNSVASCTLAVELGKPVYMSMGSEKNLKITTVDDLDIFKALLATKRLDWIK</sequence>
<dbReference type="SUPFAM" id="SSF53448">
    <property type="entry name" value="Nucleotide-diphospho-sugar transferases"/>
    <property type="match status" value="1"/>
</dbReference>
<organism evidence="3 4">
    <name type="scientific">Paucilactobacillus oligofermentans DSM 15707 = LMG 22743</name>
    <dbReference type="NCBI Taxonomy" id="1423778"/>
    <lineage>
        <taxon>Bacteria</taxon>
        <taxon>Bacillati</taxon>
        <taxon>Bacillota</taxon>
        <taxon>Bacilli</taxon>
        <taxon>Lactobacillales</taxon>
        <taxon>Lactobacillaceae</taxon>
        <taxon>Paucilactobacillus</taxon>
    </lineage>
</organism>
<dbReference type="OrthoDB" id="9806837at2"/>
<protein>
    <submittedName>
        <fullName evidence="3">2-C-methyl-D-erythritol 4-phosphate cytidylyltransferase</fullName>
    </submittedName>
</protein>
<dbReference type="PANTHER" id="PTHR43015:SF1">
    <property type="entry name" value="D-RIBITOL-5-PHOSPHATE CYTIDYLYLTRANSFERASE"/>
    <property type="match status" value="1"/>
</dbReference>
<dbReference type="PATRIC" id="fig|1423778.4.peg.134"/>
<keyword evidence="2 3" id="KW-0548">Nucleotidyltransferase</keyword>
<dbReference type="GO" id="GO:0005829">
    <property type="term" value="C:cytosol"/>
    <property type="evidence" value="ECO:0007669"/>
    <property type="project" value="TreeGrafter"/>
</dbReference>
<reference evidence="3 4" key="1">
    <citation type="journal article" date="2015" name="Genome Announc.">
        <title>Expanding the biotechnology potential of lactobacilli through comparative genomics of 213 strains and associated genera.</title>
        <authorList>
            <person name="Sun Z."/>
            <person name="Harris H.M."/>
            <person name="McCann A."/>
            <person name="Guo C."/>
            <person name="Argimon S."/>
            <person name="Zhang W."/>
            <person name="Yang X."/>
            <person name="Jeffery I.B."/>
            <person name="Cooney J.C."/>
            <person name="Kagawa T.F."/>
            <person name="Liu W."/>
            <person name="Song Y."/>
            <person name="Salvetti E."/>
            <person name="Wrobel A."/>
            <person name="Rasinkangas P."/>
            <person name="Parkhill J."/>
            <person name="Rea M.C."/>
            <person name="O'Sullivan O."/>
            <person name="Ritari J."/>
            <person name="Douillard F.P."/>
            <person name="Paul Ross R."/>
            <person name="Yang R."/>
            <person name="Briner A.E."/>
            <person name="Felis G.E."/>
            <person name="de Vos W.M."/>
            <person name="Barrangou R."/>
            <person name="Klaenhammer T.R."/>
            <person name="Caufield P.W."/>
            <person name="Cui Y."/>
            <person name="Zhang H."/>
            <person name="O'Toole P.W."/>
        </authorList>
    </citation>
    <scope>NUCLEOTIDE SEQUENCE [LARGE SCALE GENOMIC DNA]</scope>
    <source>
        <strain evidence="3 4">DSM 15707</strain>
    </source>
</reference>
<dbReference type="InterPro" id="IPR029044">
    <property type="entry name" value="Nucleotide-diphossugar_trans"/>
</dbReference>
<dbReference type="CDD" id="cd02516">
    <property type="entry name" value="CDP-ME_synthetase"/>
    <property type="match status" value="1"/>
</dbReference>
<gene>
    <name evidence="3" type="ORF">FC70_GL000119</name>
</gene>
<proteinExistence type="predicted"/>
<keyword evidence="4" id="KW-1185">Reference proteome</keyword>
<dbReference type="EMBL" id="AZFE01000002">
    <property type="protein sequence ID" value="KRL58046.1"/>
    <property type="molecule type" value="Genomic_DNA"/>
</dbReference>
<dbReference type="Gene3D" id="3.90.550.10">
    <property type="entry name" value="Spore Coat Polysaccharide Biosynthesis Protein SpsA, Chain A"/>
    <property type="match status" value="1"/>
</dbReference>
<dbReference type="RefSeq" id="WP_057889083.1">
    <property type="nucleotide sequence ID" value="NZ_AZFE01000002.1"/>
</dbReference>
<dbReference type="InterPro" id="IPR034683">
    <property type="entry name" value="IspD/TarI"/>
</dbReference>
<dbReference type="PANTHER" id="PTHR43015">
    <property type="entry name" value="D-RIBITOL-5-PHOSPHATE CYTIDYLYLTRANSFERASE"/>
    <property type="match status" value="1"/>
</dbReference>
<evidence type="ECO:0000256" key="1">
    <source>
        <dbReference type="ARBA" id="ARBA00022679"/>
    </source>
</evidence>
<dbReference type="KEGG" id="lol:LACOL_1600"/>
<dbReference type="Proteomes" id="UP000051697">
    <property type="component" value="Unassembled WGS sequence"/>
</dbReference>
<dbReference type="Pfam" id="PF01128">
    <property type="entry name" value="IspD"/>
    <property type="match status" value="1"/>
</dbReference>
<accession>A0A0R1RP76</accession>
<evidence type="ECO:0000313" key="3">
    <source>
        <dbReference type="EMBL" id="KRL58046.1"/>
    </source>
</evidence>
<dbReference type="STRING" id="1423778.FC70_GL000119"/>
<name>A0A0R1RP76_9LACO</name>
<evidence type="ECO:0000256" key="2">
    <source>
        <dbReference type="ARBA" id="ARBA00022695"/>
    </source>
</evidence>
<comment type="caution">
    <text evidence="3">The sequence shown here is derived from an EMBL/GenBank/DDBJ whole genome shotgun (WGS) entry which is preliminary data.</text>
</comment>
<dbReference type="GO" id="GO:0070567">
    <property type="term" value="F:cytidylyltransferase activity"/>
    <property type="evidence" value="ECO:0007669"/>
    <property type="project" value="InterPro"/>
</dbReference>